<feature type="transmembrane region" description="Helical" evidence="8">
    <location>
        <begin position="130"/>
        <end position="153"/>
    </location>
</feature>
<keyword evidence="4 8" id="KW-0812">Transmembrane</keyword>
<dbReference type="Pfam" id="PF03547">
    <property type="entry name" value="Mem_trans"/>
    <property type="match status" value="1"/>
</dbReference>
<protein>
    <submittedName>
        <fullName evidence="9">Membrane protein</fullName>
    </submittedName>
</protein>
<evidence type="ECO:0000313" key="9">
    <source>
        <dbReference type="EMBL" id="GIE73289.1"/>
    </source>
</evidence>
<evidence type="ECO:0000256" key="2">
    <source>
        <dbReference type="ARBA" id="ARBA00022448"/>
    </source>
</evidence>
<organism evidence="9 10">
    <name type="scientific">Actinoplanes palleronii</name>
    <dbReference type="NCBI Taxonomy" id="113570"/>
    <lineage>
        <taxon>Bacteria</taxon>
        <taxon>Bacillati</taxon>
        <taxon>Actinomycetota</taxon>
        <taxon>Actinomycetes</taxon>
        <taxon>Micromonosporales</taxon>
        <taxon>Micromonosporaceae</taxon>
        <taxon>Actinoplanes</taxon>
    </lineage>
</organism>
<keyword evidence="6 8" id="KW-0472">Membrane</keyword>
<evidence type="ECO:0000256" key="7">
    <source>
        <dbReference type="SAM" id="MobiDB-lite"/>
    </source>
</evidence>
<dbReference type="Proteomes" id="UP000624709">
    <property type="component" value="Unassembled WGS sequence"/>
</dbReference>
<feature type="region of interest" description="Disordered" evidence="7">
    <location>
        <begin position="97"/>
        <end position="120"/>
    </location>
</feature>
<feature type="compositionally biased region" description="Low complexity" evidence="7">
    <location>
        <begin position="97"/>
        <end position="111"/>
    </location>
</feature>
<dbReference type="PANTHER" id="PTHR36838">
    <property type="entry name" value="AUXIN EFFLUX CARRIER FAMILY PROTEIN"/>
    <property type="match status" value="1"/>
</dbReference>
<reference evidence="9 10" key="1">
    <citation type="submission" date="2021-01" db="EMBL/GenBank/DDBJ databases">
        <title>Whole genome shotgun sequence of Actinoplanes palleronii NBRC 14916.</title>
        <authorList>
            <person name="Komaki H."/>
            <person name="Tamura T."/>
        </authorList>
    </citation>
    <scope>NUCLEOTIDE SEQUENCE [LARGE SCALE GENOMIC DNA]</scope>
    <source>
        <strain evidence="9 10">NBRC 14916</strain>
    </source>
</reference>
<feature type="transmembrane region" description="Helical" evidence="8">
    <location>
        <begin position="320"/>
        <end position="342"/>
    </location>
</feature>
<evidence type="ECO:0000256" key="3">
    <source>
        <dbReference type="ARBA" id="ARBA00022475"/>
    </source>
</evidence>
<feature type="transmembrane region" description="Helical" evidence="8">
    <location>
        <begin position="228"/>
        <end position="246"/>
    </location>
</feature>
<evidence type="ECO:0000256" key="1">
    <source>
        <dbReference type="ARBA" id="ARBA00004141"/>
    </source>
</evidence>
<name>A0ABQ4BRI3_9ACTN</name>
<feature type="transmembrane region" description="Helical" evidence="8">
    <location>
        <begin position="65"/>
        <end position="83"/>
    </location>
</feature>
<feature type="transmembrane region" description="Helical" evidence="8">
    <location>
        <begin position="159"/>
        <end position="179"/>
    </location>
</feature>
<keyword evidence="2" id="KW-0813">Transport</keyword>
<keyword evidence="10" id="KW-1185">Reference proteome</keyword>
<evidence type="ECO:0000256" key="5">
    <source>
        <dbReference type="ARBA" id="ARBA00022989"/>
    </source>
</evidence>
<feature type="transmembrane region" description="Helical" evidence="8">
    <location>
        <begin position="258"/>
        <end position="282"/>
    </location>
</feature>
<dbReference type="RefSeq" id="WP_239165060.1">
    <property type="nucleotide sequence ID" value="NZ_BAAATY010000062.1"/>
</dbReference>
<comment type="subcellular location">
    <subcellularLocation>
        <location evidence="1">Membrane</location>
        <topology evidence="1">Multi-pass membrane protein</topology>
    </subcellularLocation>
</comment>
<keyword evidence="3" id="KW-1003">Cell membrane</keyword>
<feature type="transmembrane region" description="Helical" evidence="8">
    <location>
        <begin position="288"/>
        <end position="308"/>
    </location>
</feature>
<keyword evidence="5 8" id="KW-1133">Transmembrane helix</keyword>
<evidence type="ECO:0000256" key="6">
    <source>
        <dbReference type="ARBA" id="ARBA00023136"/>
    </source>
</evidence>
<comment type="caution">
    <text evidence="9">The sequence shown here is derived from an EMBL/GenBank/DDBJ whole genome shotgun (WGS) entry which is preliminary data.</text>
</comment>
<proteinExistence type="predicted"/>
<evidence type="ECO:0000256" key="4">
    <source>
        <dbReference type="ARBA" id="ARBA00022692"/>
    </source>
</evidence>
<accession>A0ABQ4BRI3</accession>
<dbReference type="InterPro" id="IPR004776">
    <property type="entry name" value="Mem_transp_PIN-like"/>
</dbReference>
<feature type="transmembrane region" description="Helical" evidence="8">
    <location>
        <begin position="34"/>
        <end position="53"/>
    </location>
</feature>
<dbReference type="PANTHER" id="PTHR36838:SF3">
    <property type="entry name" value="TRANSPORTER AUXIN EFFLUX CARRIER EC FAMILY"/>
    <property type="match status" value="1"/>
</dbReference>
<feature type="transmembrane region" description="Helical" evidence="8">
    <location>
        <begin position="6"/>
        <end position="22"/>
    </location>
</feature>
<evidence type="ECO:0000313" key="10">
    <source>
        <dbReference type="Proteomes" id="UP000624709"/>
    </source>
</evidence>
<dbReference type="EMBL" id="BOMS01000169">
    <property type="protein sequence ID" value="GIE73289.1"/>
    <property type="molecule type" value="Genomic_DNA"/>
</dbReference>
<gene>
    <name evidence="9" type="ORF">Apa02nite_093970</name>
</gene>
<feature type="transmembrane region" description="Helical" evidence="8">
    <location>
        <begin position="200"/>
        <end position="222"/>
    </location>
</feature>
<sequence>MVSALSGFVLIGAIVLAGWALRRWGGLPENAEAVLARVVWLVLTPCLLFTGVAATDLTALFSEPLLVSVGAALICFGLHVLIVRGVRPGLPGLSDPPGLPDSPVLPDSPGLPGSPGSPGSAFRRVGSGELVLGALGAGYVNANYIGIPVATYVLGDATLVIPIIVLQLLIIMPIALTLLELATTGHASARAAVSVPLRNPLVVATLLGGIVALTGLRLPPILLNPLTTIGQAAVPMVLIAFGMSLSGRRVLAPGPERAGTVTAVLLKTAAMPLIAFLLAAALRLTPPQTYAVTVLAGLPTAQNIYLYAQRFHTGQILVRDTIFLTTVSCVPILLTVTLLFHLW</sequence>
<evidence type="ECO:0000256" key="8">
    <source>
        <dbReference type="SAM" id="Phobius"/>
    </source>
</evidence>